<evidence type="ECO:0000313" key="17">
    <source>
        <dbReference type="EMBL" id="NXU21091.1"/>
    </source>
</evidence>
<dbReference type="Gene3D" id="3.30.70.1230">
    <property type="entry name" value="Nucleotide cyclase"/>
    <property type="match status" value="1"/>
</dbReference>
<feature type="non-terminal residue" evidence="17">
    <location>
        <position position="105"/>
    </location>
</feature>
<dbReference type="GO" id="GO:0035556">
    <property type="term" value="P:intracellular signal transduction"/>
    <property type="evidence" value="ECO:0007669"/>
    <property type="project" value="InterPro"/>
</dbReference>
<evidence type="ECO:0000256" key="13">
    <source>
        <dbReference type="ARBA" id="ARBA00023136"/>
    </source>
</evidence>
<gene>
    <name evidence="17" type="primary">Adcy3</name>
    <name evidence="17" type="ORF">PARPUN_R02717</name>
</gene>
<keyword evidence="6" id="KW-0812">Transmembrane</keyword>
<protein>
    <recommendedName>
        <fullName evidence="5">adenylate cyclase</fullName>
        <ecNumber evidence="5">4.6.1.1</ecNumber>
    </recommendedName>
</protein>
<comment type="similarity">
    <text evidence="15">Belongs to the adenylyl cyclase class-4/guanylyl cyclase family.</text>
</comment>
<keyword evidence="18" id="KW-1185">Reference proteome</keyword>
<evidence type="ECO:0000256" key="3">
    <source>
        <dbReference type="ARBA" id="ARBA00001946"/>
    </source>
</evidence>
<keyword evidence="10" id="KW-0460">Magnesium</keyword>
<dbReference type="Pfam" id="PF00211">
    <property type="entry name" value="Guanylate_cyc"/>
    <property type="match status" value="1"/>
</dbReference>
<comment type="subcellular location">
    <subcellularLocation>
        <location evidence="4">Membrane</location>
        <topology evidence="4">Multi-pass membrane protein</topology>
    </subcellularLocation>
</comment>
<dbReference type="PANTHER" id="PTHR45627">
    <property type="entry name" value="ADENYLATE CYCLASE TYPE 1"/>
    <property type="match status" value="1"/>
</dbReference>
<keyword evidence="12" id="KW-0115">cAMP biosynthesis</keyword>
<reference evidence="17 18" key="1">
    <citation type="submission" date="2019-09" db="EMBL/GenBank/DDBJ databases">
        <title>Bird 10,000 Genomes (B10K) Project - Family phase.</title>
        <authorList>
            <person name="Zhang G."/>
        </authorList>
    </citation>
    <scope>NUCLEOTIDE SEQUENCE [LARGE SCALE GENOMIC DNA]</scope>
    <source>
        <strain evidence="17">B10K-DU-029-51</strain>
    </source>
</reference>
<dbReference type="CDD" id="cd07302">
    <property type="entry name" value="CHD"/>
    <property type="match status" value="1"/>
</dbReference>
<dbReference type="Proteomes" id="UP000570592">
    <property type="component" value="Unassembled WGS sequence"/>
</dbReference>
<dbReference type="AlphaFoldDB" id="A0A7L3IX22"/>
<evidence type="ECO:0000256" key="6">
    <source>
        <dbReference type="ARBA" id="ARBA00022692"/>
    </source>
</evidence>
<dbReference type="GO" id="GO:0006171">
    <property type="term" value="P:cAMP biosynthetic process"/>
    <property type="evidence" value="ECO:0007669"/>
    <property type="project" value="UniProtKB-KW"/>
</dbReference>
<accession>A0A7L3IX22</accession>
<dbReference type="GO" id="GO:0004016">
    <property type="term" value="F:adenylate cyclase activity"/>
    <property type="evidence" value="ECO:0007669"/>
    <property type="project" value="UniProtKB-EC"/>
</dbReference>
<evidence type="ECO:0000256" key="5">
    <source>
        <dbReference type="ARBA" id="ARBA00012201"/>
    </source>
</evidence>
<dbReference type="EC" id="4.6.1.1" evidence="5"/>
<name>A0A7L3IX22_9PASS</name>
<evidence type="ECO:0000256" key="7">
    <source>
        <dbReference type="ARBA" id="ARBA00022723"/>
    </source>
</evidence>
<comment type="cofactor">
    <cofactor evidence="2">
        <name>Mn(2+)</name>
        <dbReference type="ChEBI" id="CHEBI:29035"/>
    </cofactor>
</comment>
<evidence type="ECO:0000256" key="2">
    <source>
        <dbReference type="ARBA" id="ARBA00001936"/>
    </source>
</evidence>
<dbReference type="EMBL" id="VZTX01035654">
    <property type="protein sequence ID" value="NXU21091.1"/>
    <property type="molecule type" value="Genomic_DNA"/>
</dbReference>
<feature type="non-terminal residue" evidence="17">
    <location>
        <position position="1"/>
    </location>
</feature>
<dbReference type="InterPro" id="IPR018297">
    <property type="entry name" value="A/G_cyclase_CS"/>
</dbReference>
<comment type="catalytic activity">
    <reaction evidence="1">
        <text>ATP = 3',5'-cyclic AMP + diphosphate</text>
        <dbReference type="Rhea" id="RHEA:15389"/>
        <dbReference type="ChEBI" id="CHEBI:30616"/>
        <dbReference type="ChEBI" id="CHEBI:33019"/>
        <dbReference type="ChEBI" id="CHEBI:58165"/>
        <dbReference type="EC" id="4.6.1.1"/>
    </reaction>
</comment>
<sequence length="105" mass="11663">PGKKNQKEPVSEKERWQHLADLADFALAMKVTLMNINYQSFNNFMLRIGMNKGAVLAGVIGARKPHYDIWGNTVNVASRMESTGVMGNIQVGSRGIRDILERGFG</sequence>
<keyword evidence="8" id="KW-0547">Nucleotide-binding</keyword>
<dbReference type="GO" id="GO:0005886">
    <property type="term" value="C:plasma membrane"/>
    <property type="evidence" value="ECO:0007669"/>
    <property type="project" value="TreeGrafter"/>
</dbReference>
<evidence type="ECO:0000256" key="1">
    <source>
        <dbReference type="ARBA" id="ARBA00001593"/>
    </source>
</evidence>
<evidence type="ECO:0000256" key="9">
    <source>
        <dbReference type="ARBA" id="ARBA00022840"/>
    </source>
</evidence>
<dbReference type="InterPro" id="IPR029787">
    <property type="entry name" value="Nucleotide_cyclase"/>
</dbReference>
<evidence type="ECO:0000256" key="11">
    <source>
        <dbReference type="ARBA" id="ARBA00022989"/>
    </source>
</evidence>
<keyword evidence="9" id="KW-0067">ATP-binding</keyword>
<evidence type="ECO:0000256" key="15">
    <source>
        <dbReference type="RuleBase" id="RU000405"/>
    </source>
</evidence>
<dbReference type="PROSITE" id="PS50125">
    <property type="entry name" value="GUANYLATE_CYCLASE_2"/>
    <property type="match status" value="1"/>
</dbReference>
<evidence type="ECO:0000256" key="10">
    <source>
        <dbReference type="ARBA" id="ARBA00022842"/>
    </source>
</evidence>
<organism evidence="17 18">
    <name type="scientific">Pardalotus punctatus</name>
    <name type="common">spotted pardalote</name>
    <dbReference type="NCBI Taxonomy" id="254575"/>
    <lineage>
        <taxon>Eukaryota</taxon>
        <taxon>Metazoa</taxon>
        <taxon>Chordata</taxon>
        <taxon>Craniata</taxon>
        <taxon>Vertebrata</taxon>
        <taxon>Euteleostomi</taxon>
        <taxon>Archelosauria</taxon>
        <taxon>Archosauria</taxon>
        <taxon>Dinosauria</taxon>
        <taxon>Saurischia</taxon>
        <taxon>Theropoda</taxon>
        <taxon>Coelurosauria</taxon>
        <taxon>Aves</taxon>
        <taxon>Neognathae</taxon>
        <taxon>Neoaves</taxon>
        <taxon>Telluraves</taxon>
        <taxon>Australaves</taxon>
        <taxon>Passeriformes</taxon>
        <taxon>Meliphagoidea</taxon>
        <taxon>Pardalotidae</taxon>
        <taxon>Pardalotus</taxon>
    </lineage>
</organism>
<evidence type="ECO:0000256" key="12">
    <source>
        <dbReference type="ARBA" id="ARBA00022998"/>
    </source>
</evidence>
<keyword evidence="11" id="KW-1133">Transmembrane helix</keyword>
<dbReference type="InterPro" id="IPR001054">
    <property type="entry name" value="A/G_cyclase"/>
</dbReference>
<evidence type="ECO:0000256" key="8">
    <source>
        <dbReference type="ARBA" id="ARBA00022741"/>
    </source>
</evidence>
<dbReference type="SMR" id="A0A7L3IX22"/>
<dbReference type="PANTHER" id="PTHR45627:SF30">
    <property type="entry name" value="ADENYLATE CYCLASE TYPE 3"/>
    <property type="match status" value="1"/>
</dbReference>
<dbReference type="PROSITE" id="PS00452">
    <property type="entry name" value="GUANYLATE_CYCLASE_1"/>
    <property type="match status" value="1"/>
</dbReference>
<keyword evidence="7" id="KW-0479">Metal-binding</keyword>
<proteinExistence type="inferred from homology"/>
<dbReference type="GO" id="GO:0005524">
    <property type="term" value="F:ATP binding"/>
    <property type="evidence" value="ECO:0007669"/>
    <property type="project" value="UniProtKB-KW"/>
</dbReference>
<comment type="caution">
    <text evidence="17">The sequence shown here is derived from an EMBL/GenBank/DDBJ whole genome shotgun (WGS) entry which is preliminary data.</text>
</comment>
<evidence type="ECO:0000259" key="16">
    <source>
        <dbReference type="PROSITE" id="PS50125"/>
    </source>
</evidence>
<keyword evidence="14 15" id="KW-0456">Lyase</keyword>
<dbReference type="GO" id="GO:0007189">
    <property type="term" value="P:adenylate cyclase-activating G protein-coupled receptor signaling pathway"/>
    <property type="evidence" value="ECO:0007669"/>
    <property type="project" value="TreeGrafter"/>
</dbReference>
<dbReference type="GO" id="GO:0046872">
    <property type="term" value="F:metal ion binding"/>
    <property type="evidence" value="ECO:0007669"/>
    <property type="project" value="UniProtKB-KW"/>
</dbReference>
<dbReference type="SUPFAM" id="SSF55073">
    <property type="entry name" value="Nucleotide cyclase"/>
    <property type="match status" value="1"/>
</dbReference>
<evidence type="ECO:0000256" key="14">
    <source>
        <dbReference type="ARBA" id="ARBA00023239"/>
    </source>
</evidence>
<evidence type="ECO:0000313" key="18">
    <source>
        <dbReference type="Proteomes" id="UP000570592"/>
    </source>
</evidence>
<evidence type="ECO:0000256" key="4">
    <source>
        <dbReference type="ARBA" id="ARBA00004141"/>
    </source>
</evidence>
<feature type="domain" description="Guanylate cyclase" evidence="16">
    <location>
        <begin position="9"/>
        <end position="81"/>
    </location>
</feature>
<comment type="cofactor">
    <cofactor evidence="3">
        <name>Mg(2+)</name>
        <dbReference type="ChEBI" id="CHEBI:18420"/>
    </cofactor>
</comment>
<keyword evidence="13" id="KW-0472">Membrane</keyword>
<dbReference type="SMART" id="SM00044">
    <property type="entry name" value="CYCc"/>
    <property type="match status" value="1"/>
</dbReference>